<comment type="caution">
    <text evidence="3">The sequence shown here is derived from an EMBL/GenBank/DDBJ whole genome shotgun (WGS) entry which is preliminary data.</text>
</comment>
<keyword evidence="4" id="KW-1185">Reference proteome</keyword>
<evidence type="ECO:0000313" key="3">
    <source>
        <dbReference type="EMBL" id="OAA61718.1"/>
    </source>
</evidence>
<gene>
    <name evidence="3" type="ORF">SPI_04577</name>
</gene>
<dbReference type="OrthoDB" id="3836772at2759"/>
<feature type="compositionally biased region" description="Acidic residues" evidence="1">
    <location>
        <begin position="168"/>
        <end position="178"/>
    </location>
</feature>
<feature type="compositionally biased region" description="Polar residues" evidence="1">
    <location>
        <begin position="255"/>
        <end position="275"/>
    </location>
</feature>
<reference evidence="3 4" key="1">
    <citation type="journal article" date="2016" name="Genome Biol. Evol.">
        <title>Divergent and convergent evolution of fungal pathogenicity.</title>
        <authorList>
            <person name="Shang Y."/>
            <person name="Xiao G."/>
            <person name="Zheng P."/>
            <person name="Cen K."/>
            <person name="Zhan S."/>
            <person name="Wang C."/>
        </authorList>
    </citation>
    <scope>NUCLEOTIDE SEQUENCE [LARGE SCALE GENOMIC DNA]</scope>
    <source>
        <strain evidence="3 4">RCEF 264</strain>
    </source>
</reference>
<evidence type="ECO:0000313" key="4">
    <source>
        <dbReference type="Proteomes" id="UP000076874"/>
    </source>
</evidence>
<organism evidence="3 4">
    <name type="scientific">Niveomyces insectorum RCEF 264</name>
    <dbReference type="NCBI Taxonomy" id="1081102"/>
    <lineage>
        <taxon>Eukaryota</taxon>
        <taxon>Fungi</taxon>
        <taxon>Dikarya</taxon>
        <taxon>Ascomycota</taxon>
        <taxon>Pezizomycotina</taxon>
        <taxon>Sordariomycetes</taxon>
        <taxon>Hypocreomycetidae</taxon>
        <taxon>Hypocreales</taxon>
        <taxon>Cordycipitaceae</taxon>
        <taxon>Niveomyces</taxon>
    </lineage>
</organism>
<dbReference type="STRING" id="1081102.A0A167UMK8"/>
<keyword evidence="2" id="KW-0732">Signal</keyword>
<feature type="region of interest" description="Disordered" evidence="1">
    <location>
        <begin position="219"/>
        <end position="321"/>
    </location>
</feature>
<sequence>MHHRLVSAGLFLGLLQNAVLAAPSPVARTSNPGEWTLRGFHWNCSDDKKTCVYAFSIEEDPVDGKSPGPAFCHFVVRMQENSSGAKTTFSDIPCEDLNHYRCGGSYNDNGYMVLTVDNVDENRRAYFGFRDEEINGGGMAGPHQSPAYIVTAATSQSAVHKLAVRAEGDEDTELDLVEEPATVAAVEEARPEEKVAGSLDDEDAAADTLYEDGDVVTEADYKDEPANPANETKPVDGGSVDAATNADATDDSPERPSNVSQPVPPSDAQTGNQTAKLPDAPEGKQEDGDGGDDAQDDDSGSPPDNKAPENTPKLTVPAEPTTWGLRNITRDIEYDPNTVKLSFIIDVSPLGSKEITCELEVDVDDNADPMFASWTLERCEDSGWYVSWGYDAVTDAAVATVINPEKDREAWFG</sequence>
<evidence type="ECO:0000256" key="2">
    <source>
        <dbReference type="SAM" id="SignalP"/>
    </source>
</evidence>
<accession>A0A167UMK8</accession>
<dbReference type="AlphaFoldDB" id="A0A167UMK8"/>
<dbReference type="EMBL" id="AZHD01000007">
    <property type="protein sequence ID" value="OAA61718.1"/>
    <property type="molecule type" value="Genomic_DNA"/>
</dbReference>
<protein>
    <submittedName>
        <fullName evidence="3">Uncharacterized protein</fullName>
    </submittedName>
</protein>
<feature type="signal peptide" evidence="2">
    <location>
        <begin position="1"/>
        <end position="21"/>
    </location>
</feature>
<feature type="compositionally biased region" description="Acidic residues" evidence="1">
    <location>
        <begin position="288"/>
        <end position="299"/>
    </location>
</feature>
<proteinExistence type="predicted"/>
<evidence type="ECO:0000256" key="1">
    <source>
        <dbReference type="SAM" id="MobiDB-lite"/>
    </source>
</evidence>
<name>A0A167UMK8_9HYPO</name>
<feature type="region of interest" description="Disordered" evidence="1">
    <location>
        <begin position="168"/>
        <end position="204"/>
    </location>
</feature>
<dbReference type="Proteomes" id="UP000076874">
    <property type="component" value="Unassembled WGS sequence"/>
</dbReference>
<feature type="chain" id="PRO_5007893074" evidence="2">
    <location>
        <begin position="22"/>
        <end position="413"/>
    </location>
</feature>